<keyword evidence="2" id="KW-0472">Membrane</keyword>
<protein>
    <submittedName>
        <fullName evidence="3">Uncharacterized protein</fullName>
    </submittedName>
</protein>
<dbReference type="AlphaFoldDB" id="A0A9Q9AQ19"/>
<keyword evidence="2" id="KW-0812">Transmembrane</keyword>
<evidence type="ECO:0000256" key="2">
    <source>
        <dbReference type="SAM" id="Phobius"/>
    </source>
</evidence>
<feature type="compositionally biased region" description="Basic and acidic residues" evidence="1">
    <location>
        <begin position="186"/>
        <end position="195"/>
    </location>
</feature>
<sequence length="262" mass="28595">MPPKPDELSPTQIAIVVVVVLAGFVLIVTAISLLLRRRKQKGNVRFLNPQLRGGGEYDQEVVEYMKSSSLDGTTYGSSELESNTQPYELGYTTTSWHEIPRVLQPGQSNTALPEYRPVATSMSKVELEDTSRVELPPEKSDQTMRPGPLNFSRPSRDNIRLTCDTKAHQNHDHTLGKGPAGILKNADPKGADPHRVSSPTIPALLQQIIPEGKAVERTPSPVSPLTVRASVSTQGDKPRRVSFVSEVSTIQPSGAQKGSHTF</sequence>
<keyword evidence="2" id="KW-1133">Transmembrane helix</keyword>
<gene>
    <name evidence="3" type="ORF">Slin15195_G034470</name>
</gene>
<feature type="region of interest" description="Disordered" evidence="1">
    <location>
        <begin position="122"/>
        <end position="195"/>
    </location>
</feature>
<evidence type="ECO:0000256" key="1">
    <source>
        <dbReference type="SAM" id="MobiDB-lite"/>
    </source>
</evidence>
<keyword evidence="4" id="KW-1185">Reference proteome</keyword>
<accession>A0A9Q9AQ19</accession>
<dbReference type="Proteomes" id="UP001056384">
    <property type="component" value="Chromosome 2"/>
</dbReference>
<organism evidence="3 4">
    <name type="scientific">Septoria linicola</name>
    <dbReference type="NCBI Taxonomy" id="215465"/>
    <lineage>
        <taxon>Eukaryota</taxon>
        <taxon>Fungi</taxon>
        <taxon>Dikarya</taxon>
        <taxon>Ascomycota</taxon>
        <taxon>Pezizomycotina</taxon>
        <taxon>Dothideomycetes</taxon>
        <taxon>Dothideomycetidae</taxon>
        <taxon>Mycosphaerellales</taxon>
        <taxon>Mycosphaerellaceae</taxon>
        <taxon>Septoria</taxon>
    </lineage>
</organism>
<proteinExistence type="predicted"/>
<feature type="compositionally biased region" description="Basic and acidic residues" evidence="1">
    <location>
        <begin position="154"/>
        <end position="175"/>
    </location>
</feature>
<feature type="transmembrane region" description="Helical" evidence="2">
    <location>
        <begin position="12"/>
        <end position="35"/>
    </location>
</feature>
<name>A0A9Q9AQ19_9PEZI</name>
<evidence type="ECO:0000313" key="3">
    <source>
        <dbReference type="EMBL" id="USW50128.1"/>
    </source>
</evidence>
<feature type="compositionally biased region" description="Basic and acidic residues" evidence="1">
    <location>
        <begin position="125"/>
        <end position="142"/>
    </location>
</feature>
<dbReference type="EMBL" id="CP099419">
    <property type="protein sequence ID" value="USW50128.1"/>
    <property type="molecule type" value="Genomic_DNA"/>
</dbReference>
<evidence type="ECO:0000313" key="4">
    <source>
        <dbReference type="Proteomes" id="UP001056384"/>
    </source>
</evidence>
<reference evidence="3" key="1">
    <citation type="submission" date="2022-06" db="EMBL/GenBank/DDBJ databases">
        <title>Complete genome sequences of two strains of the flax pathogen Septoria linicola.</title>
        <authorList>
            <person name="Lapalu N."/>
            <person name="Simon A."/>
            <person name="Demenou B."/>
            <person name="Paumier D."/>
            <person name="Guillot M.-P."/>
            <person name="Gout L."/>
            <person name="Valade R."/>
        </authorList>
    </citation>
    <scope>NUCLEOTIDE SEQUENCE</scope>
    <source>
        <strain evidence="3">SE15195</strain>
    </source>
</reference>